<dbReference type="RefSeq" id="WP_061570168.1">
    <property type="nucleotide sequence ID" value="NZ_LQYT01000140.1"/>
</dbReference>
<feature type="transmembrane region" description="Helical" evidence="1">
    <location>
        <begin position="94"/>
        <end position="113"/>
    </location>
</feature>
<evidence type="ECO:0000313" key="2">
    <source>
        <dbReference type="EMBL" id="KYD08295.1"/>
    </source>
</evidence>
<dbReference type="AlphaFoldDB" id="A0A150L7N9"/>
<dbReference type="STRING" id="301148.B4135_4006"/>
<comment type="caution">
    <text evidence="2">The sequence shown here is derived from an EMBL/GenBank/DDBJ whole genome shotgun (WGS) entry which is preliminary data.</text>
</comment>
<protein>
    <submittedName>
        <fullName evidence="2">Uncharacterized protein</fullName>
    </submittedName>
</protein>
<keyword evidence="1" id="KW-0472">Membrane</keyword>
<sequence>MIKNYVPLAMQWVGFLLMLLSLFYLVGEGIPLFSFYPLAIFGTLTAYAGIILRRKGGNGGEKKRKYYPYLIQILGFFLLYAAVLYPAGAALSQFSFYALSIIGSLTVVTGGFIERRSMR</sequence>
<feature type="transmembrane region" description="Helical" evidence="1">
    <location>
        <begin position="33"/>
        <end position="54"/>
    </location>
</feature>
<reference evidence="2 3" key="1">
    <citation type="submission" date="2016-01" db="EMBL/GenBank/DDBJ databases">
        <title>Draft Genome Sequences of Seven Thermophilic Sporeformers Isolated from Foods.</title>
        <authorList>
            <person name="Berendsen E.M."/>
            <person name="Wells-Bennik M.H."/>
            <person name="Krawcyk A.O."/>
            <person name="De Jong A."/>
            <person name="Holsappel S."/>
            <person name="Eijlander R.T."/>
            <person name="Kuipers O.P."/>
        </authorList>
    </citation>
    <scope>NUCLEOTIDE SEQUENCE [LARGE SCALE GENOMIC DNA]</scope>
    <source>
        <strain evidence="2 3">B4135</strain>
    </source>
</reference>
<dbReference type="Proteomes" id="UP000075683">
    <property type="component" value="Unassembled WGS sequence"/>
</dbReference>
<feature type="transmembrane region" description="Helical" evidence="1">
    <location>
        <begin position="7"/>
        <end position="27"/>
    </location>
</feature>
<name>A0A150L7N9_9BACI</name>
<evidence type="ECO:0000256" key="1">
    <source>
        <dbReference type="SAM" id="Phobius"/>
    </source>
</evidence>
<dbReference type="EMBL" id="LQYT01000140">
    <property type="protein sequence ID" value="KYD08295.1"/>
    <property type="molecule type" value="Genomic_DNA"/>
</dbReference>
<organism evidence="2 3">
    <name type="scientific">Caldibacillus debilis</name>
    <dbReference type="NCBI Taxonomy" id="301148"/>
    <lineage>
        <taxon>Bacteria</taxon>
        <taxon>Bacillati</taxon>
        <taxon>Bacillota</taxon>
        <taxon>Bacilli</taxon>
        <taxon>Bacillales</taxon>
        <taxon>Bacillaceae</taxon>
        <taxon>Caldibacillus</taxon>
    </lineage>
</organism>
<feature type="transmembrane region" description="Helical" evidence="1">
    <location>
        <begin position="66"/>
        <end position="88"/>
    </location>
</feature>
<evidence type="ECO:0000313" key="3">
    <source>
        <dbReference type="Proteomes" id="UP000075683"/>
    </source>
</evidence>
<accession>A0A150L7N9</accession>
<proteinExistence type="predicted"/>
<keyword evidence="1" id="KW-1133">Transmembrane helix</keyword>
<keyword evidence="1" id="KW-0812">Transmembrane</keyword>
<gene>
    <name evidence="2" type="ORF">B4135_4006</name>
</gene>